<reference evidence="1 2" key="1">
    <citation type="submission" date="2015-04" db="EMBL/GenBank/DDBJ databases">
        <authorList>
            <person name="Heijne W.H."/>
            <person name="Fedorova N.D."/>
            <person name="Nierman W.C."/>
            <person name="Vollebregt A.W."/>
            <person name="Zhao Z."/>
            <person name="Wu L."/>
            <person name="Kumar M."/>
            <person name="Stam H."/>
            <person name="van den Berg M.A."/>
            <person name="Pel H.J."/>
        </authorList>
    </citation>
    <scope>NUCLEOTIDE SEQUENCE [LARGE SCALE GENOMIC DNA]</scope>
    <source>
        <strain evidence="1 2">CBS 393.64</strain>
    </source>
</reference>
<proteinExistence type="predicted"/>
<dbReference type="RefSeq" id="XP_013328576.1">
    <property type="nucleotide sequence ID" value="XM_013473122.1"/>
</dbReference>
<sequence length="192" mass="21385">MTDRSISPEMTSNSIKGESEYGMQWVRLRHDSDCSVVSCLNSGGFLTSCLPNPGGIASLRSPSCGARPSLQQAMAQVKPSYPYLPTGSAQPAPTQFTNPRDLCLSRNSQTQDGPRCQLPAFRTSFRAYHVDDFFPRYFRRTAEVAVTQIETARNSSNDLNQQSLNPTRHCKFRRCVWLRVGTNASNTNRGSR</sequence>
<comment type="caution">
    <text evidence="1">The sequence shown here is derived from an EMBL/GenBank/DDBJ whole genome shotgun (WGS) entry which is preliminary data.</text>
</comment>
<accession>A0A0F4YUQ3</accession>
<evidence type="ECO:0000313" key="2">
    <source>
        <dbReference type="Proteomes" id="UP000053958"/>
    </source>
</evidence>
<dbReference type="GeneID" id="25316375"/>
<dbReference type="AlphaFoldDB" id="A0A0F4YUQ3"/>
<name>A0A0F4YUQ3_RASE3</name>
<dbReference type="EMBL" id="LASV01000163">
    <property type="protein sequence ID" value="KKA21964.1"/>
    <property type="molecule type" value="Genomic_DNA"/>
</dbReference>
<evidence type="ECO:0000313" key="1">
    <source>
        <dbReference type="EMBL" id="KKA21964.1"/>
    </source>
</evidence>
<dbReference type="Proteomes" id="UP000053958">
    <property type="component" value="Unassembled WGS sequence"/>
</dbReference>
<gene>
    <name evidence="1" type="ORF">T310_4026</name>
</gene>
<organism evidence="1 2">
    <name type="scientific">Rasamsonia emersonii (strain ATCC 16479 / CBS 393.64 / IMI 116815)</name>
    <dbReference type="NCBI Taxonomy" id="1408163"/>
    <lineage>
        <taxon>Eukaryota</taxon>
        <taxon>Fungi</taxon>
        <taxon>Dikarya</taxon>
        <taxon>Ascomycota</taxon>
        <taxon>Pezizomycotina</taxon>
        <taxon>Eurotiomycetes</taxon>
        <taxon>Eurotiomycetidae</taxon>
        <taxon>Eurotiales</taxon>
        <taxon>Trichocomaceae</taxon>
        <taxon>Rasamsonia</taxon>
    </lineage>
</organism>
<keyword evidence="2" id="KW-1185">Reference proteome</keyword>
<protein>
    <submittedName>
        <fullName evidence="1">Uncharacterized protein</fullName>
    </submittedName>
</protein>